<dbReference type="InterPro" id="IPR029058">
    <property type="entry name" value="AB_hydrolase_fold"/>
</dbReference>
<organism evidence="2 3">
    <name type="scientific">Rubrivivax rivuli</name>
    <dbReference type="NCBI Taxonomy" id="1862385"/>
    <lineage>
        <taxon>Bacteria</taxon>
        <taxon>Pseudomonadati</taxon>
        <taxon>Pseudomonadota</taxon>
        <taxon>Betaproteobacteria</taxon>
        <taxon>Burkholderiales</taxon>
        <taxon>Sphaerotilaceae</taxon>
        <taxon>Rubrivivax</taxon>
    </lineage>
</organism>
<name>A0A437RII0_9BURK</name>
<dbReference type="PRINTS" id="PR00111">
    <property type="entry name" value="ABHYDROLASE"/>
</dbReference>
<sequence length="323" mass="35025">MAMWVQRAVGLLLIFSAIALALLRTPDVPASALVGRWAPAPSDFIDIRGQTVHFRDEGPRHDGSAGTPPPLLLIHGTASSLHTWEGWVKALKGQRRVISFDLPGFGLTGPFEGAHERDNYHGDVYARFVLELLDALKVQQVVIAGNSLGGEVAWRTAVMAPQRVAGLVLVDAVGPRFTPEAVPLGFRLARVPVLGRLGEFALSKGLVAEGLHSVYGDPSRVTDALIDRHYDLALREGNRRALGLRVRQMVNGEHEERINTIKAPTLLLWGSRDRLVPPSVGQDFARRIAGSRLVLLDGLGHVPQEEDPARSVAPVKAFLGLPP</sequence>
<evidence type="ECO:0000313" key="3">
    <source>
        <dbReference type="Proteomes" id="UP000285575"/>
    </source>
</evidence>
<gene>
    <name evidence="2" type="ORF">EOE66_12345</name>
</gene>
<dbReference type="PANTHER" id="PTHR46438:SF11">
    <property type="entry name" value="LIPASE-RELATED"/>
    <property type="match status" value="1"/>
</dbReference>
<dbReference type="EMBL" id="SACR01000003">
    <property type="protein sequence ID" value="RVU46590.1"/>
    <property type="molecule type" value="Genomic_DNA"/>
</dbReference>
<dbReference type="Pfam" id="PF00561">
    <property type="entry name" value="Abhydrolase_1"/>
    <property type="match status" value="1"/>
</dbReference>
<dbReference type="Proteomes" id="UP000285575">
    <property type="component" value="Unassembled WGS sequence"/>
</dbReference>
<keyword evidence="3" id="KW-1185">Reference proteome</keyword>
<dbReference type="InterPro" id="IPR000073">
    <property type="entry name" value="AB_hydrolase_1"/>
</dbReference>
<reference evidence="2 3" key="1">
    <citation type="submission" date="2019-01" db="EMBL/GenBank/DDBJ databases">
        <authorList>
            <person name="Chen W.-M."/>
        </authorList>
    </citation>
    <scope>NUCLEOTIDE SEQUENCE [LARGE SCALE GENOMIC DNA]</scope>
    <source>
        <strain evidence="2 3">KYPY4</strain>
    </source>
</reference>
<dbReference type="RefSeq" id="WP_128228948.1">
    <property type="nucleotide sequence ID" value="NZ_SACR01000003.1"/>
</dbReference>
<proteinExistence type="predicted"/>
<evidence type="ECO:0000259" key="1">
    <source>
        <dbReference type="Pfam" id="PF00561"/>
    </source>
</evidence>
<dbReference type="Gene3D" id="3.40.50.1820">
    <property type="entry name" value="alpha/beta hydrolase"/>
    <property type="match status" value="1"/>
</dbReference>
<dbReference type="PANTHER" id="PTHR46438">
    <property type="entry name" value="ALPHA/BETA-HYDROLASES SUPERFAMILY PROTEIN"/>
    <property type="match status" value="1"/>
</dbReference>
<evidence type="ECO:0000313" key="2">
    <source>
        <dbReference type="EMBL" id="RVU46590.1"/>
    </source>
</evidence>
<feature type="domain" description="AB hydrolase-1" evidence="1">
    <location>
        <begin position="69"/>
        <end position="308"/>
    </location>
</feature>
<dbReference type="AlphaFoldDB" id="A0A437RII0"/>
<protein>
    <submittedName>
        <fullName evidence="2">Alpha/beta fold hydrolase</fullName>
    </submittedName>
</protein>
<accession>A0A437RII0</accession>
<dbReference type="GO" id="GO:0016787">
    <property type="term" value="F:hydrolase activity"/>
    <property type="evidence" value="ECO:0007669"/>
    <property type="project" value="UniProtKB-KW"/>
</dbReference>
<keyword evidence="2" id="KW-0378">Hydrolase</keyword>
<dbReference type="SUPFAM" id="SSF53474">
    <property type="entry name" value="alpha/beta-Hydrolases"/>
    <property type="match status" value="1"/>
</dbReference>
<dbReference type="OrthoDB" id="9773293at2"/>
<comment type="caution">
    <text evidence="2">The sequence shown here is derived from an EMBL/GenBank/DDBJ whole genome shotgun (WGS) entry which is preliminary data.</text>
</comment>